<accession>A0A1F6B362</accession>
<proteinExistence type="predicted"/>
<name>A0A1F6B362_9BACT</name>
<comment type="caution">
    <text evidence="1">The sequence shown here is derived from an EMBL/GenBank/DDBJ whole genome shotgun (WGS) entry which is preliminary data.</text>
</comment>
<evidence type="ECO:0000313" key="1">
    <source>
        <dbReference type="EMBL" id="OGG30987.1"/>
    </source>
</evidence>
<evidence type="ECO:0000313" key="2">
    <source>
        <dbReference type="Proteomes" id="UP000179209"/>
    </source>
</evidence>
<gene>
    <name evidence="1" type="ORF">A3I51_03930</name>
</gene>
<organism evidence="1 2">
    <name type="scientific">Candidatus Gottesmanbacteria bacterium RIFCSPLOWO2_02_FULL_38_8</name>
    <dbReference type="NCBI Taxonomy" id="1798397"/>
    <lineage>
        <taxon>Bacteria</taxon>
        <taxon>Candidatus Gottesmaniibacteriota</taxon>
    </lineage>
</organism>
<dbReference type="EMBL" id="MFKA01000089">
    <property type="protein sequence ID" value="OGG30987.1"/>
    <property type="molecule type" value="Genomic_DNA"/>
</dbReference>
<dbReference type="PANTHER" id="PTHR37292:SF2">
    <property type="entry name" value="DUF262 DOMAIN-CONTAINING PROTEIN"/>
    <property type="match status" value="1"/>
</dbReference>
<reference evidence="1 2" key="1">
    <citation type="journal article" date="2016" name="Nat. Commun.">
        <title>Thousands of microbial genomes shed light on interconnected biogeochemical processes in an aquifer system.</title>
        <authorList>
            <person name="Anantharaman K."/>
            <person name="Brown C.T."/>
            <person name="Hug L.A."/>
            <person name="Sharon I."/>
            <person name="Castelle C.J."/>
            <person name="Probst A.J."/>
            <person name="Thomas B.C."/>
            <person name="Singh A."/>
            <person name="Wilkins M.J."/>
            <person name="Karaoz U."/>
            <person name="Brodie E.L."/>
            <person name="Williams K.H."/>
            <person name="Hubbard S.S."/>
            <person name="Banfield J.F."/>
        </authorList>
    </citation>
    <scope>NUCLEOTIDE SEQUENCE [LARGE SCALE GENOMIC DNA]</scope>
</reference>
<sequence length="131" mass="15229">MNLLALHGARDFRLQDNIQFHELDDHHIFLQAYLRKLNGKDGNSKYKDSKINSIANKTLISASTNRKISKKSPSSYLKDDSIISQSDTQDILKRHFINKEAYEFMLNDDYDSFLIARNELIVRLVKSLLEI</sequence>
<protein>
    <submittedName>
        <fullName evidence="1">Uncharacterized protein</fullName>
    </submittedName>
</protein>
<dbReference type="Proteomes" id="UP000179209">
    <property type="component" value="Unassembled WGS sequence"/>
</dbReference>
<dbReference type="AlphaFoldDB" id="A0A1F6B362"/>
<dbReference type="PANTHER" id="PTHR37292">
    <property type="entry name" value="VNG6097C"/>
    <property type="match status" value="1"/>
</dbReference>